<gene>
    <name evidence="2" type="ORF">Fot_10607</name>
</gene>
<proteinExistence type="predicted"/>
<dbReference type="Pfam" id="PF01814">
    <property type="entry name" value="Hemerythrin"/>
    <property type="match status" value="1"/>
</dbReference>
<dbReference type="Proteomes" id="UP001604277">
    <property type="component" value="Unassembled WGS sequence"/>
</dbReference>
<dbReference type="PANTHER" id="PTHR35739">
    <property type="entry name" value="OS01G0861700 PROTEIN"/>
    <property type="match status" value="1"/>
</dbReference>
<dbReference type="CDD" id="cd12108">
    <property type="entry name" value="Hr-like"/>
    <property type="match status" value="1"/>
</dbReference>
<dbReference type="EMBL" id="JBFOLJ010000003">
    <property type="protein sequence ID" value="KAL2549077.1"/>
    <property type="molecule type" value="Genomic_DNA"/>
</dbReference>
<feature type="domain" description="Hemerythrin-like" evidence="1">
    <location>
        <begin position="113"/>
        <end position="259"/>
    </location>
</feature>
<comment type="caution">
    <text evidence="2">The sequence shown here is derived from an EMBL/GenBank/DDBJ whole genome shotgun (WGS) entry which is preliminary data.</text>
</comment>
<protein>
    <submittedName>
        <fullName evidence="2">Hemerythrin domain-containing protein</fullName>
    </submittedName>
</protein>
<reference evidence="3" key="1">
    <citation type="submission" date="2024-07" db="EMBL/GenBank/DDBJ databases">
        <title>Two chromosome-level genome assemblies of Korean endemic species Abeliophyllum distichum and Forsythia ovata (Oleaceae).</title>
        <authorList>
            <person name="Jang H."/>
        </authorList>
    </citation>
    <scope>NUCLEOTIDE SEQUENCE [LARGE SCALE GENOMIC DNA]</scope>
</reference>
<keyword evidence="3" id="KW-1185">Reference proteome</keyword>
<accession>A0ABD1WHP7</accession>
<dbReference type="Gene3D" id="1.20.120.520">
    <property type="entry name" value="nmb1532 protein domain like"/>
    <property type="match status" value="1"/>
</dbReference>
<evidence type="ECO:0000259" key="1">
    <source>
        <dbReference type="Pfam" id="PF01814"/>
    </source>
</evidence>
<sequence length="329" mass="37429">MGNCFETARKSTAEIAPSELIKGSPVIKLYGPPNSIATSYIRFALLHKPVSLQFIPSETHETPVIIFQSEVVTGSVETILRYLDGKFPDPPLTISTSNSVGGWYGGTTPMLVWVVVLQHRSLMWHLERMVRWAEDMTARGGKARGDPAMGSPRMEVRKFGRNYSQLLEILFEHAQMEEKVIFPILESADRGLSKVANEEHARDLPLMNGIKEDIKSIGVLDSGSPVYQEFLSNLSSRLKTLKDHCKEHFKEEEKDLLPLMEAVELSKLQQEKVMQQSLDVMRETHSHLFRFFMEGLQPLDAMQYLDMIKRYCDNVRVSLMLHMIVDAPH</sequence>
<dbReference type="AlphaFoldDB" id="A0ABD1WHP7"/>
<dbReference type="InterPro" id="IPR012312">
    <property type="entry name" value="Hemerythrin-like"/>
</dbReference>
<evidence type="ECO:0000313" key="2">
    <source>
        <dbReference type="EMBL" id="KAL2549077.1"/>
    </source>
</evidence>
<name>A0ABD1WHP7_9LAMI</name>
<dbReference type="PANTHER" id="PTHR35739:SF1">
    <property type="entry name" value="OS01G0861700 PROTEIN"/>
    <property type="match status" value="1"/>
</dbReference>
<organism evidence="2 3">
    <name type="scientific">Forsythia ovata</name>
    <dbReference type="NCBI Taxonomy" id="205694"/>
    <lineage>
        <taxon>Eukaryota</taxon>
        <taxon>Viridiplantae</taxon>
        <taxon>Streptophyta</taxon>
        <taxon>Embryophyta</taxon>
        <taxon>Tracheophyta</taxon>
        <taxon>Spermatophyta</taxon>
        <taxon>Magnoliopsida</taxon>
        <taxon>eudicotyledons</taxon>
        <taxon>Gunneridae</taxon>
        <taxon>Pentapetalae</taxon>
        <taxon>asterids</taxon>
        <taxon>lamiids</taxon>
        <taxon>Lamiales</taxon>
        <taxon>Oleaceae</taxon>
        <taxon>Forsythieae</taxon>
        <taxon>Forsythia</taxon>
    </lineage>
</organism>
<evidence type="ECO:0000313" key="3">
    <source>
        <dbReference type="Proteomes" id="UP001604277"/>
    </source>
</evidence>